<dbReference type="EMBL" id="NHOA01000060">
    <property type="protein sequence ID" value="PHQ38982.1"/>
    <property type="molecule type" value="Genomic_DNA"/>
</dbReference>
<name>A0A2G1WJ20_9EURY</name>
<gene>
    <name evidence="2" type="ORF">DJ69_08535</name>
</gene>
<dbReference type="AlphaFoldDB" id="A0A2G1WJ20"/>
<protein>
    <submittedName>
        <fullName evidence="2">Uncharacterized protein</fullName>
    </submittedName>
</protein>
<comment type="caution">
    <text evidence="2">The sequence shown here is derived from an EMBL/GenBank/DDBJ whole genome shotgun (WGS) entry which is preliminary data.</text>
</comment>
<evidence type="ECO:0000256" key="1">
    <source>
        <dbReference type="SAM" id="MobiDB-lite"/>
    </source>
</evidence>
<feature type="compositionally biased region" description="Basic and acidic residues" evidence="1">
    <location>
        <begin position="122"/>
        <end position="133"/>
    </location>
</feature>
<organism evidence="2 3">
    <name type="scientific">Halorubrum persicum</name>
    <dbReference type="NCBI Taxonomy" id="1383844"/>
    <lineage>
        <taxon>Archaea</taxon>
        <taxon>Methanobacteriati</taxon>
        <taxon>Methanobacteriota</taxon>
        <taxon>Stenosarchaea group</taxon>
        <taxon>Halobacteria</taxon>
        <taxon>Halobacteriales</taxon>
        <taxon>Haloferacaceae</taxon>
        <taxon>Halorubrum</taxon>
    </lineage>
</organism>
<proteinExistence type="predicted"/>
<feature type="region of interest" description="Disordered" evidence="1">
    <location>
        <begin position="100"/>
        <end position="139"/>
    </location>
</feature>
<keyword evidence="3" id="KW-1185">Reference proteome</keyword>
<sequence>MKLDASKVTGTSVVHAFVVCAVVANNEAEAMDKSKVYHPQQSDENNDSRFLQIHNTLTEDRMEFPSDDPHEWFDRWVDEDLFHPPVDEGEITKVYNKHVQGDLPTRPEQKWESFVQEELEEERSRPQREHEGAVMESSD</sequence>
<accession>A0A2G1WJ20</accession>
<evidence type="ECO:0000313" key="3">
    <source>
        <dbReference type="Proteomes" id="UP000222824"/>
    </source>
</evidence>
<reference evidence="2 3" key="1">
    <citation type="journal article" date="2014" name="Front. Microbiol.">
        <title>Population and genomic analysis of the genus Halorubrum.</title>
        <authorList>
            <person name="Fullmer M.S."/>
            <person name="Soucy S.M."/>
            <person name="Swithers K.S."/>
            <person name="Makkay A.M."/>
            <person name="Wheeler R."/>
            <person name="Ventosa A."/>
            <person name="Gogarten J.P."/>
            <person name="Papke R.T."/>
        </authorList>
    </citation>
    <scope>NUCLEOTIDE SEQUENCE [LARGE SCALE GENOMIC DNA]</scope>
    <source>
        <strain evidence="2 3">C49</strain>
    </source>
</reference>
<evidence type="ECO:0000313" key="2">
    <source>
        <dbReference type="EMBL" id="PHQ38982.1"/>
    </source>
</evidence>
<dbReference type="Proteomes" id="UP000222824">
    <property type="component" value="Unassembled WGS sequence"/>
</dbReference>